<dbReference type="PANTHER" id="PTHR11829">
    <property type="entry name" value="FORKHEAD BOX PROTEIN"/>
    <property type="match status" value="1"/>
</dbReference>
<feature type="domain" description="Fork-head" evidence="8">
    <location>
        <begin position="120"/>
        <end position="214"/>
    </location>
</feature>
<feature type="DNA-binding region" description="Fork-head" evidence="6">
    <location>
        <begin position="120"/>
        <end position="214"/>
    </location>
</feature>
<organism evidence="11">
    <name type="scientific">Mesocestoides corti</name>
    <name type="common">Flatworm</name>
    <dbReference type="NCBI Taxonomy" id="53468"/>
    <lineage>
        <taxon>Eukaryota</taxon>
        <taxon>Metazoa</taxon>
        <taxon>Spiralia</taxon>
        <taxon>Lophotrochozoa</taxon>
        <taxon>Platyhelminthes</taxon>
        <taxon>Cestoda</taxon>
        <taxon>Eucestoda</taxon>
        <taxon>Cyclophyllidea</taxon>
        <taxon>Mesocestoididae</taxon>
        <taxon>Mesocestoides</taxon>
    </lineage>
</organism>
<dbReference type="InterPro" id="IPR001766">
    <property type="entry name" value="Fork_head_dom"/>
</dbReference>
<keyword evidence="5 6" id="KW-0539">Nucleus</keyword>
<dbReference type="Pfam" id="PF00250">
    <property type="entry name" value="Forkhead"/>
    <property type="match status" value="1"/>
</dbReference>
<dbReference type="InterPro" id="IPR036390">
    <property type="entry name" value="WH_DNA-bd_sf"/>
</dbReference>
<comment type="subcellular location">
    <subcellularLocation>
        <location evidence="1 6">Nucleus</location>
    </subcellularLocation>
</comment>
<evidence type="ECO:0000256" key="4">
    <source>
        <dbReference type="ARBA" id="ARBA00023163"/>
    </source>
</evidence>
<evidence type="ECO:0000313" key="10">
    <source>
        <dbReference type="Proteomes" id="UP000267029"/>
    </source>
</evidence>
<dbReference type="GO" id="GO:0005634">
    <property type="term" value="C:nucleus"/>
    <property type="evidence" value="ECO:0007669"/>
    <property type="project" value="UniProtKB-SubCell"/>
</dbReference>
<dbReference type="Gene3D" id="1.10.10.10">
    <property type="entry name" value="Winged helix-like DNA-binding domain superfamily/Winged helix DNA-binding domain"/>
    <property type="match status" value="1"/>
</dbReference>
<dbReference type="STRING" id="53468.A0A0R3UF88"/>
<dbReference type="InterPro" id="IPR030456">
    <property type="entry name" value="TF_fork_head_CS_2"/>
</dbReference>
<dbReference type="PRINTS" id="PR00053">
    <property type="entry name" value="FORKHEAD"/>
</dbReference>
<name>A0A0R3UF88_MESCO</name>
<evidence type="ECO:0000313" key="11">
    <source>
        <dbReference type="WBParaSite" id="MCU_000853-RA"/>
    </source>
</evidence>
<dbReference type="GO" id="GO:0000978">
    <property type="term" value="F:RNA polymerase II cis-regulatory region sequence-specific DNA binding"/>
    <property type="evidence" value="ECO:0007669"/>
    <property type="project" value="TreeGrafter"/>
</dbReference>
<evidence type="ECO:0000259" key="8">
    <source>
        <dbReference type="PROSITE" id="PS50039"/>
    </source>
</evidence>
<evidence type="ECO:0000313" key="9">
    <source>
        <dbReference type="EMBL" id="VDD79745.1"/>
    </source>
</evidence>
<feature type="compositionally biased region" description="Basic residues" evidence="7">
    <location>
        <begin position="236"/>
        <end position="248"/>
    </location>
</feature>
<evidence type="ECO:0000256" key="2">
    <source>
        <dbReference type="ARBA" id="ARBA00023015"/>
    </source>
</evidence>
<dbReference type="FunFam" id="1.10.10.10:FF:000016">
    <property type="entry name" value="Forkhead box protein I1"/>
    <property type="match status" value="1"/>
</dbReference>
<dbReference type="Proteomes" id="UP000267029">
    <property type="component" value="Unassembled WGS sequence"/>
</dbReference>
<dbReference type="PROSITE" id="PS00657">
    <property type="entry name" value="FORK_HEAD_1"/>
    <property type="match status" value="1"/>
</dbReference>
<feature type="region of interest" description="Disordered" evidence="7">
    <location>
        <begin position="236"/>
        <end position="262"/>
    </location>
</feature>
<dbReference type="OrthoDB" id="5954824at2759"/>
<sequence length="556" mass="61392">MHTLQNNLGHPHTHLFYNTNRNVIGNSPLVEKTEEGDSKQPQNISVPNQCVSVEDWSGGLPEDIRINGDASQIQGSSLPTYPSDLSCFASTLTRIPGTADGGYAFPPASQMHSTTDQSMKPPYSYIALITMAIDAQPDKLVTLSGIYRFIAERFPYYRENKQGWQNSIRHNLSLNDCFVKVPRDEKRPGKGAFWTLHPAAHGMFENGSFLRRKRRFKTPHSDMPFGSSTAVSNLIRKRGASKSSRKQHNSTSSSTTETDCTVAESMAKNADVKKEDCLEDGSSSYEEVAPLQRLGGFAFQEPAYQPYQAAGGEERNASEDKHSTVWGWSGFRGCSQPGERNGHCCDVVEYGRPVTDSTDDQIKPLLNSTHTGQLRPFPPLTHNQDFNLWTSRQFLPPSNSNLELSTSCPRPTGTIYPFQNPQQLPQYPPHNAWVGDASLIDHTYLMMSSHLKHSAMQMNQQQHQLPPSWFDLGYGAASTAYNVASHDSSASLASPSPESGGVAPSAAMVATDLPSRASEYAQTHNYPFNDGEPHFGNADTARNEVMGYPLVLKRES</sequence>
<keyword evidence="3 6" id="KW-0238">DNA-binding</keyword>
<dbReference type="AlphaFoldDB" id="A0A0R3UF88"/>
<dbReference type="EMBL" id="UXSR01005210">
    <property type="protein sequence ID" value="VDD79745.1"/>
    <property type="molecule type" value="Genomic_DNA"/>
</dbReference>
<dbReference type="SUPFAM" id="SSF46785">
    <property type="entry name" value="Winged helix' DNA-binding domain"/>
    <property type="match status" value="1"/>
</dbReference>
<proteinExistence type="predicted"/>
<evidence type="ECO:0000256" key="7">
    <source>
        <dbReference type="SAM" id="MobiDB-lite"/>
    </source>
</evidence>
<reference evidence="9 10" key="1">
    <citation type="submission" date="2018-10" db="EMBL/GenBank/DDBJ databases">
        <authorList>
            <consortium name="Pathogen Informatics"/>
        </authorList>
    </citation>
    <scope>NUCLEOTIDE SEQUENCE [LARGE SCALE GENOMIC DNA]</scope>
</reference>
<dbReference type="InterPro" id="IPR036388">
    <property type="entry name" value="WH-like_DNA-bd_sf"/>
</dbReference>
<evidence type="ECO:0000256" key="5">
    <source>
        <dbReference type="ARBA" id="ARBA00023242"/>
    </source>
</evidence>
<keyword evidence="2" id="KW-0805">Transcription regulation</keyword>
<dbReference type="InterPro" id="IPR018122">
    <property type="entry name" value="TF_fork_head_CS_1"/>
</dbReference>
<dbReference type="GO" id="GO:0000981">
    <property type="term" value="F:DNA-binding transcription factor activity, RNA polymerase II-specific"/>
    <property type="evidence" value="ECO:0007669"/>
    <property type="project" value="TreeGrafter"/>
</dbReference>
<dbReference type="PANTHER" id="PTHR11829:SF388">
    <property type="entry name" value="FORK HEAD DOMAIN-CONTAINING PROTEIN L1-RELATED"/>
    <property type="match status" value="1"/>
</dbReference>
<dbReference type="PROSITE" id="PS00658">
    <property type="entry name" value="FORK_HEAD_2"/>
    <property type="match status" value="1"/>
</dbReference>
<dbReference type="PROSITE" id="PS50039">
    <property type="entry name" value="FORK_HEAD_3"/>
    <property type="match status" value="1"/>
</dbReference>
<gene>
    <name evidence="9" type="ORF">MCOS_LOCUS5748</name>
</gene>
<dbReference type="GO" id="GO:0009653">
    <property type="term" value="P:anatomical structure morphogenesis"/>
    <property type="evidence" value="ECO:0007669"/>
    <property type="project" value="TreeGrafter"/>
</dbReference>
<keyword evidence="4" id="KW-0804">Transcription</keyword>
<protein>
    <submittedName>
        <fullName evidence="11">Fork-head domain-containing protein</fullName>
    </submittedName>
</protein>
<keyword evidence="10" id="KW-1185">Reference proteome</keyword>
<dbReference type="InterPro" id="IPR050211">
    <property type="entry name" value="FOX_domain-containing"/>
</dbReference>
<evidence type="ECO:0000256" key="6">
    <source>
        <dbReference type="PROSITE-ProRule" id="PRU00089"/>
    </source>
</evidence>
<dbReference type="WBParaSite" id="MCU_000853-RA">
    <property type="protein sequence ID" value="MCU_000853-RA"/>
    <property type="gene ID" value="MCU_000853"/>
</dbReference>
<evidence type="ECO:0000256" key="1">
    <source>
        <dbReference type="ARBA" id="ARBA00004123"/>
    </source>
</evidence>
<dbReference type="GO" id="GO:0030154">
    <property type="term" value="P:cell differentiation"/>
    <property type="evidence" value="ECO:0007669"/>
    <property type="project" value="TreeGrafter"/>
</dbReference>
<evidence type="ECO:0000256" key="3">
    <source>
        <dbReference type="ARBA" id="ARBA00023125"/>
    </source>
</evidence>
<dbReference type="SMART" id="SM00339">
    <property type="entry name" value="FH"/>
    <property type="match status" value="1"/>
</dbReference>
<accession>A0A0R3UF88</accession>
<reference evidence="11" key="2">
    <citation type="submission" date="2019-11" db="UniProtKB">
        <authorList>
            <consortium name="WormBaseParasite"/>
        </authorList>
    </citation>
    <scope>IDENTIFICATION</scope>
</reference>